<organism evidence="10 11">
    <name type="scientific">Herminiimonas glaciei</name>
    <dbReference type="NCBI Taxonomy" id="523788"/>
    <lineage>
        <taxon>Bacteria</taxon>
        <taxon>Pseudomonadati</taxon>
        <taxon>Pseudomonadota</taxon>
        <taxon>Betaproteobacteria</taxon>
        <taxon>Burkholderiales</taxon>
        <taxon>Oxalobacteraceae</taxon>
        <taxon>Herminiimonas</taxon>
    </lineage>
</organism>
<feature type="binding site" evidence="9">
    <location>
        <position position="87"/>
    </location>
    <ligand>
        <name>Fe cation</name>
        <dbReference type="ChEBI" id="CHEBI:24875"/>
        <label>1</label>
    </ligand>
</feature>
<dbReference type="NCBIfam" id="NF033656">
    <property type="entry name" value="DMQ_monoox_COQ7"/>
    <property type="match status" value="1"/>
</dbReference>
<comment type="catalytic activity">
    <reaction evidence="9">
        <text>a 5-methoxy-2-methyl-3-(all-trans-polyprenyl)benzene-1,4-diol + AH2 + O2 = a 3-demethylubiquinol + A + H2O</text>
        <dbReference type="Rhea" id="RHEA:50908"/>
        <dbReference type="Rhea" id="RHEA-COMP:10859"/>
        <dbReference type="Rhea" id="RHEA-COMP:10914"/>
        <dbReference type="ChEBI" id="CHEBI:13193"/>
        <dbReference type="ChEBI" id="CHEBI:15377"/>
        <dbReference type="ChEBI" id="CHEBI:15379"/>
        <dbReference type="ChEBI" id="CHEBI:17499"/>
        <dbReference type="ChEBI" id="CHEBI:84167"/>
        <dbReference type="ChEBI" id="CHEBI:84422"/>
        <dbReference type="EC" id="1.14.99.60"/>
    </reaction>
</comment>
<evidence type="ECO:0000256" key="9">
    <source>
        <dbReference type="HAMAP-Rule" id="MF_01658"/>
    </source>
</evidence>
<dbReference type="RefSeq" id="WP_382273024.1">
    <property type="nucleotide sequence ID" value="NZ_JBHTBU010000003.1"/>
</dbReference>
<evidence type="ECO:0000313" key="10">
    <source>
        <dbReference type="EMBL" id="MFC7289732.1"/>
    </source>
</evidence>
<keyword evidence="11" id="KW-1185">Reference proteome</keyword>
<dbReference type="Proteomes" id="UP001596542">
    <property type="component" value="Unassembled WGS sequence"/>
</dbReference>
<evidence type="ECO:0000256" key="2">
    <source>
        <dbReference type="ARBA" id="ARBA00022475"/>
    </source>
</evidence>
<dbReference type="Pfam" id="PF03232">
    <property type="entry name" value="COQ7"/>
    <property type="match status" value="1"/>
</dbReference>
<dbReference type="EMBL" id="JBHTBU010000003">
    <property type="protein sequence ID" value="MFC7289732.1"/>
    <property type="molecule type" value="Genomic_DNA"/>
</dbReference>
<dbReference type="GO" id="GO:0004497">
    <property type="term" value="F:monooxygenase activity"/>
    <property type="evidence" value="ECO:0007669"/>
    <property type="project" value="UniProtKB-KW"/>
</dbReference>
<name>A0ABW2IFH3_9BURK</name>
<comment type="pathway">
    <text evidence="1 9">Cofactor biosynthesis; ubiquinone biosynthesis.</text>
</comment>
<keyword evidence="5 9" id="KW-0560">Oxidoreductase</keyword>
<evidence type="ECO:0000256" key="7">
    <source>
        <dbReference type="ARBA" id="ARBA00023033"/>
    </source>
</evidence>
<keyword evidence="6 9" id="KW-0408">Iron</keyword>
<evidence type="ECO:0000313" key="11">
    <source>
        <dbReference type="Proteomes" id="UP001596542"/>
    </source>
</evidence>
<feature type="binding site" evidence="9">
    <location>
        <position position="171"/>
    </location>
    <ligand>
        <name>Fe cation</name>
        <dbReference type="ChEBI" id="CHEBI:24875"/>
        <label>2</label>
    </ligand>
</feature>
<feature type="binding site" evidence="9">
    <location>
        <position position="139"/>
    </location>
    <ligand>
        <name>Fe cation</name>
        <dbReference type="ChEBI" id="CHEBI:24875"/>
        <label>2</label>
    </ligand>
</feature>
<accession>A0ABW2IFH3</accession>
<protein>
    <recommendedName>
        <fullName evidence="9">3-demethoxyubiquinol 3-hydroxylase</fullName>
        <shortName evidence="9">DMQ hydroxylase</shortName>
        <ecNumber evidence="9">1.14.99.60</ecNumber>
    </recommendedName>
    <alternativeName>
        <fullName evidence="9">2-nonaprenyl-3-methyl-6-methoxy-1,4-benzoquinol hydroxylase</fullName>
    </alternativeName>
</protein>
<feature type="binding site" evidence="9">
    <location>
        <position position="57"/>
    </location>
    <ligand>
        <name>Fe cation</name>
        <dbReference type="ChEBI" id="CHEBI:24875"/>
        <label>1</label>
    </ligand>
</feature>
<comment type="function">
    <text evidence="9">Catalyzes the hydroxylation of 2-nonaprenyl-3-methyl-6-methoxy-1,4-benzoquinol during ubiquinone biosynthesis.</text>
</comment>
<evidence type="ECO:0000256" key="5">
    <source>
        <dbReference type="ARBA" id="ARBA00023002"/>
    </source>
</evidence>
<evidence type="ECO:0000256" key="4">
    <source>
        <dbReference type="ARBA" id="ARBA00022723"/>
    </source>
</evidence>
<dbReference type="CDD" id="cd01042">
    <property type="entry name" value="DMQH"/>
    <property type="match status" value="1"/>
</dbReference>
<evidence type="ECO:0000256" key="1">
    <source>
        <dbReference type="ARBA" id="ARBA00004749"/>
    </source>
</evidence>
<dbReference type="InterPro" id="IPR047809">
    <property type="entry name" value="COQ7_proteobact"/>
</dbReference>
<dbReference type="InterPro" id="IPR012347">
    <property type="entry name" value="Ferritin-like"/>
</dbReference>
<comment type="subcellular location">
    <subcellularLocation>
        <location evidence="9">Cell membrane</location>
        <topology evidence="9">Peripheral membrane protein</topology>
    </subcellularLocation>
</comment>
<evidence type="ECO:0000256" key="8">
    <source>
        <dbReference type="ARBA" id="ARBA00023136"/>
    </source>
</evidence>
<feature type="binding site" evidence="9">
    <location>
        <position position="171"/>
    </location>
    <ligand>
        <name>Fe cation</name>
        <dbReference type="ChEBI" id="CHEBI:24875"/>
        <label>1</label>
    </ligand>
</feature>
<dbReference type="EC" id="1.14.99.60" evidence="9"/>
<dbReference type="PANTHER" id="PTHR11237">
    <property type="entry name" value="COENZYME Q10 BIOSYNTHESIS PROTEIN 7"/>
    <property type="match status" value="1"/>
</dbReference>
<comment type="caution">
    <text evidence="10">The sequence shown here is derived from an EMBL/GenBank/DDBJ whole genome shotgun (WGS) entry which is preliminary data.</text>
</comment>
<comment type="cofactor">
    <cofactor evidence="9">
        <name>Fe cation</name>
        <dbReference type="ChEBI" id="CHEBI:24875"/>
    </cofactor>
    <text evidence="9">Binds 2 iron ions per subunit.</text>
</comment>
<feature type="binding site" evidence="9">
    <location>
        <position position="87"/>
    </location>
    <ligand>
        <name>Fe cation</name>
        <dbReference type="ChEBI" id="CHEBI:24875"/>
        <label>2</label>
    </ligand>
</feature>
<gene>
    <name evidence="9 10" type="primary">coq7</name>
    <name evidence="10" type="ORF">ACFQPC_16915</name>
</gene>
<dbReference type="PANTHER" id="PTHR11237:SF4">
    <property type="entry name" value="5-DEMETHOXYUBIQUINONE HYDROXYLASE, MITOCHONDRIAL"/>
    <property type="match status" value="1"/>
</dbReference>
<dbReference type="SUPFAM" id="SSF47240">
    <property type="entry name" value="Ferritin-like"/>
    <property type="match status" value="1"/>
</dbReference>
<keyword evidence="4 9" id="KW-0479">Metal-binding</keyword>
<keyword evidence="8 9" id="KW-0472">Membrane</keyword>
<keyword evidence="3 9" id="KW-0831">Ubiquinone biosynthesis</keyword>
<keyword evidence="7 9" id="KW-0503">Monooxygenase</keyword>
<proteinExistence type="inferred from homology"/>
<dbReference type="Gene3D" id="1.20.1260.10">
    <property type="match status" value="1"/>
</dbReference>
<reference evidence="11" key="1">
    <citation type="journal article" date="2019" name="Int. J. Syst. Evol. Microbiol.">
        <title>The Global Catalogue of Microorganisms (GCM) 10K type strain sequencing project: providing services to taxonomists for standard genome sequencing and annotation.</title>
        <authorList>
            <consortium name="The Broad Institute Genomics Platform"/>
            <consortium name="The Broad Institute Genome Sequencing Center for Infectious Disease"/>
            <person name="Wu L."/>
            <person name="Ma J."/>
        </authorList>
    </citation>
    <scope>NUCLEOTIDE SEQUENCE [LARGE SCALE GENOMIC DNA]</scope>
    <source>
        <strain evidence="11">KACC 12508</strain>
    </source>
</reference>
<dbReference type="InterPro" id="IPR011566">
    <property type="entry name" value="Ubq_synth_Coq7"/>
</dbReference>
<dbReference type="HAMAP" id="MF_01658">
    <property type="entry name" value="COQ7"/>
    <property type="match status" value="1"/>
</dbReference>
<evidence type="ECO:0000256" key="6">
    <source>
        <dbReference type="ARBA" id="ARBA00023004"/>
    </source>
</evidence>
<keyword evidence="2 9" id="KW-1003">Cell membrane</keyword>
<evidence type="ECO:0000256" key="3">
    <source>
        <dbReference type="ARBA" id="ARBA00022688"/>
    </source>
</evidence>
<comment type="similarity">
    <text evidence="9">Belongs to the COQ7 family.</text>
</comment>
<dbReference type="InterPro" id="IPR009078">
    <property type="entry name" value="Ferritin-like_SF"/>
</dbReference>
<sequence length="208" mass="22416">MQFPDRLIQHFDSALRVMSGVSVAGRPNPAAKVADGDLDNAQRRHSAGLMRVNHVGEVCAQALYQAQAQFARSPAIRQQLLLAGREEEDHLAWTAERLRELGSRPSLLNPLWYAGAFALGTVAATLGDARSLGFVVETERQVEAHLNQHLSSLPPQDAKSLAIVKQMSADEAEHGAAAHALGAQTVPPLAQMGMQAMAKVMTSTAYYL</sequence>
<feature type="binding site" evidence="9">
    <location>
        <position position="174"/>
    </location>
    <ligand>
        <name>Fe cation</name>
        <dbReference type="ChEBI" id="CHEBI:24875"/>
        <label>2</label>
    </ligand>
</feature>
<feature type="binding site" evidence="9">
    <location>
        <position position="90"/>
    </location>
    <ligand>
        <name>Fe cation</name>
        <dbReference type="ChEBI" id="CHEBI:24875"/>
        <label>1</label>
    </ligand>
</feature>